<organism evidence="8 9">
    <name type="scientific">Rhodotorula toruloides</name>
    <name type="common">Yeast</name>
    <name type="synonym">Rhodosporidium toruloides</name>
    <dbReference type="NCBI Taxonomy" id="5286"/>
    <lineage>
        <taxon>Eukaryota</taxon>
        <taxon>Fungi</taxon>
        <taxon>Dikarya</taxon>
        <taxon>Basidiomycota</taxon>
        <taxon>Pucciniomycotina</taxon>
        <taxon>Microbotryomycetes</taxon>
        <taxon>Sporidiobolales</taxon>
        <taxon>Sporidiobolaceae</taxon>
        <taxon>Rhodotorula</taxon>
    </lineage>
</organism>
<dbReference type="EMBL" id="CWKI01000002">
    <property type="protein sequence ID" value="CTR05462.1"/>
    <property type="molecule type" value="Genomic_DNA"/>
</dbReference>
<comment type="cofactor">
    <cofactor evidence="1 6">
        <name>FAD</name>
        <dbReference type="ChEBI" id="CHEBI:57692"/>
    </cofactor>
</comment>
<feature type="non-terminal residue" evidence="8">
    <location>
        <position position="362"/>
    </location>
</feature>
<evidence type="ECO:0000313" key="9">
    <source>
        <dbReference type="Proteomes" id="UP000199069"/>
    </source>
</evidence>
<dbReference type="STRING" id="5286.A0A0K3C9Y2"/>
<keyword evidence="5" id="KW-0560">Oxidoreductase</keyword>
<feature type="domain" description="FAD-binding FR-type" evidence="7">
    <location>
        <begin position="130"/>
        <end position="241"/>
    </location>
</feature>
<dbReference type="Gene3D" id="2.40.30.10">
    <property type="entry name" value="Translation factors"/>
    <property type="match status" value="1"/>
</dbReference>
<feature type="non-terminal residue" evidence="8">
    <location>
        <position position="1"/>
    </location>
</feature>
<dbReference type="Gene3D" id="3.40.50.80">
    <property type="entry name" value="Nucleotide-binding domain of ferredoxin-NADP reductase (FNR) module"/>
    <property type="match status" value="1"/>
</dbReference>
<dbReference type="SUPFAM" id="SSF52343">
    <property type="entry name" value="Ferredoxin reductase-like, C-terminal NADP-linked domain"/>
    <property type="match status" value="1"/>
</dbReference>
<proteinExistence type="inferred from homology"/>
<dbReference type="InterPro" id="IPR001834">
    <property type="entry name" value="CBR-like"/>
</dbReference>
<feature type="binding site" evidence="6">
    <location>
        <position position="188"/>
    </location>
    <ligand>
        <name>FAD</name>
        <dbReference type="ChEBI" id="CHEBI:57692"/>
    </ligand>
</feature>
<dbReference type="Pfam" id="PF00970">
    <property type="entry name" value="FAD_binding_6"/>
    <property type="match status" value="1"/>
</dbReference>
<keyword evidence="3 6" id="KW-0285">Flavoprotein</keyword>
<evidence type="ECO:0000256" key="2">
    <source>
        <dbReference type="ARBA" id="ARBA00006105"/>
    </source>
</evidence>
<dbReference type="InterPro" id="IPR001433">
    <property type="entry name" value="OxRdtase_FAD/NAD-bd"/>
</dbReference>
<evidence type="ECO:0000256" key="1">
    <source>
        <dbReference type="ARBA" id="ARBA00001974"/>
    </source>
</evidence>
<keyword evidence="9" id="KW-1185">Reference proteome</keyword>
<dbReference type="PRINTS" id="PR00406">
    <property type="entry name" value="CYTB5RDTASE"/>
</dbReference>
<feature type="binding site" evidence="6">
    <location>
        <position position="258"/>
    </location>
    <ligand>
        <name>FAD</name>
        <dbReference type="ChEBI" id="CHEBI:57692"/>
    </ligand>
</feature>
<dbReference type="Pfam" id="PF00175">
    <property type="entry name" value="NAD_binding_1"/>
    <property type="match status" value="1"/>
</dbReference>
<dbReference type="SUPFAM" id="SSF63380">
    <property type="entry name" value="Riboflavin synthase domain-like"/>
    <property type="match status" value="1"/>
</dbReference>
<dbReference type="Proteomes" id="UP000199069">
    <property type="component" value="Unassembled WGS sequence"/>
</dbReference>
<accession>A0A0K3C9Y2</accession>
<dbReference type="InterPro" id="IPR017927">
    <property type="entry name" value="FAD-bd_FR_type"/>
</dbReference>
<dbReference type="AlphaFoldDB" id="A0A0K3C9Y2"/>
<evidence type="ECO:0000256" key="3">
    <source>
        <dbReference type="ARBA" id="ARBA00022630"/>
    </source>
</evidence>
<dbReference type="InterPro" id="IPR039261">
    <property type="entry name" value="FNR_nucleotide-bd"/>
</dbReference>
<dbReference type="OMA" id="VKQPEIM"/>
<evidence type="ECO:0000256" key="6">
    <source>
        <dbReference type="PIRSR" id="PIRSR601834-1"/>
    </source>
</evidence>
<evidence type="ECO:0000259" key="7">
    <source>
        <dbReference type="PROSITE" id="PS51384"/>
    </source>
</evidence>
<evidence type="ECO:0000256" key="5">
    <source>
        <dbReference type="ARBA" id="ARBA00023002"/>
    </source>
</evidence>
<feature type="binding site" evidence="6">
    <location>
        <position position="207"/>
    </location>
    <ligand>
        <name>FAD</name>
        <dbReference type="ChEBI" id="CHEBI:57692"/>
    </ligand>
</feature>
<sequence length="362" mass="39029">SSSGASPPRPSPRCRPRCLAPVMLPRCLSHLIATPLHHAAAAGPSRAAAGLLAGSDRRGMKQAAAAAGGAGRRWFTAVQARRYSTTPSPPSPPPKRPSNRLLPLTAGIVLLAGGAYLYLSREEPPLLGYDRWTPVKIKSVTPLTPETSLFRLEVPKSLLPPGLDSDPSARPILSLFVKEPNLQIQRAYTPLTSSSFNPSGPAELDLVIKRYADGELSRYIHRLGPGDELTVRGPAITWYYRPQDWDEVTFVVGGTGITPAYQFVNDTLASSAFSSATPKVSIVYASPTPSRILLKGSLDAFRQQDPSRLSLHYLADRLDPNMSGKTAPQDVTIAFPDGKTLKKLLGKKEDGKRRVVIVCGPE</sequence>
<comment type="similarity">
    <text evidence="2">Belongs to the flavoprotein pyridine nucleotide cytochrome reductase family.</text>
</comment>
<gene>
    <name evidence="8" type="primary">FGENESH: predicted gene_2.492</name>
    <name evidence="8" type="ORF">BN2166_0013230</name>
</gene>
<evidence type="ECO:0000313" key="8">
    <source>
        <dbReference type="EMBL" id="CTR05462.1"/>
    </source>
</evidence>
<dbReference type="CDD" id="cd06183">
    <property type="entry name" value="cyt_b5_reduct_like"/>
    <property type="match status" value="1"/>
</dbReference>
<dbReference type="InterPro" id="IPR017938">
    <property type="entry name" value="Riboflavin_synthase-like_b-brl"/>
</dbReference>
<dbReference type="PROSITE" id="PS51384">
    <property type="entry name" value="FAD_FR"/>
    <property type="match status" value="1"/>
</dbReference>
<name>A0A0K3C9Y2_RHOTO</name>
<feature type="binding site" evidence="6">
    <location>
        <position position="217"/>
    </location>
    <ligand>
        <name>FAD</name>
        <dbReference type="ChEBI" id="CHEBI:57692"/>
    </ligand>
</feature>
<feature type="binding site" evidence="6">
    <location>
        <position position="209"/>
    </location>
    <ligand>
        <name>FAD</name>
        <dbReference type="ChEBI" id="CHEBI:57692"/>
    </ligand>
</feature>
<keyword evidence="4 6" id="KW-0274">FAD</keyword>
<dbReference type="PANTHER" id="PTHR19370:SF184">
    <property type="entry name" value="NADH-CYTOCHROME B5 REDUCTASE-LIKE"/>
    <property type="match status" value="1"/>
</dbReference>
<dbReference type="InterPro" id="IPR008333">
    <property type="entry name" value="Cbr1-like_FAD-bd_dom"/>
</dbReference>
<protein>
    <submittedName>
        <fullName evidence="8">FGENESH: predicted gene_2.492 protein</fullName>
    </submittedName>
</protein>
<dbReference type="PANTHER" id="PTHR19370">
    <property type="entry name" value="NADH-CYTOCHROME B5 REDUCTASE"/>
    <property type="match status" value="1"/>
</dbReference>
<evidence type="ECO:0000256" key="4">
    <source>
        <dbReference type="ARBA" id="ARBA00022827"/>
    </source>
</evidence>
<reference evidence="8 9" key="1">
    <citation type="submission" date="2015-07" db="EMBL/GenBank/DDBJ databases">
        <authorList>
            <person name="Cajimat M.N.B."/>
            <person name="Milazzo M.L."/>
            <person name="Fulhorst C.F."/>
        </authorList>
    </citation>
    <scope>NUCLEOTIDE SEQUENCE [LARGE SCALE GENOMIC DNA]</scope>
    <source>
        <strain evidence="8">Single colony</strain>
    </source>
</reference>
<dbReference type="GO" id="GO:0016491">
    <property type="term" value="F:oxidoreductase activity"/>
    <property type="evidence" value="ECO:0007669"/>
    <property type="project" value="UniProtKB-KW"/>
</dbReference>
<feature type="binding site" evidence="6">
    <location>
        <position position="186"/>
    </location>
    <ligand>
        <name>FAD</name>
        <dbReference type="ChEBI" id="CHEBI:57692"/>
    </ligand>
</feature>